<reference evidence="2 3" key="1">
    <citation type="submission" date="2017-11" db="EMBL/GenBank/DDBJ databases">
        <title>Comparitive Functional Genomics of Dry Heat Resistant strains isolated from the Viking Spacecraft.</title>
        <authorList>
            <person name="Seuylemezian A."/>
            <person name="Cooper K."/>
            <person name="Vaishampayan P."/>
        </authorList>
    </citation>
    <scope>NUCLEOTIDE SEQUENCE [LARGE SCALE GENOMIC DNA]</scope>
    <source>
        <strain evidence="2 3">V32-6</strain>
    </source>
</reference>
<dbReference type="OrthoDB" id="9803532at2"/>
<proteinExistence type="predicted"/>
<sequence>MALINVPKLQSLRKEPILIYQKEGKNMLNRMAESFYWIGRYMERVDFTTRLIDVNYHSHHVLLDKENNQEYLKKRLLAAFSDHRFANQLIEIHNHELLDFLSFEHTYDNSILSCLGKARQNVRIVRGQLPEKIWDSINSFYHWLKAQGGQEGNNQLPYRFFEKIHQKVSLFNGITDSTMLRENEWNFIQAGKFIERAANSLRILQLFCDLLKEERESYHPFISIIESADGLEAFRKHYSNQIKQEEIFEFLVHNKAFPKSVFFSLTNLEMYLKIVENDIYIVRYTKLNRLLTGIKAELSAGFDLKEQTNRDLQTWLNEIHGMVNQIGMEIENCFFYEEGAEFSESSPQKKVAAV</sequence>
<protein>
    <recommendedName>
        <fullName evidence="1">DUF403 domain-containing protein</fullName>
    </recommendedName>
</protein>
<gene>
    <name evidence="2" type="ORF">CVD27_06755</name>
</gene>
<comment type="caution">
    <text evidence="2">The sequence shown here is derived from an EMBL/GenBank/DDBJ whole genome shotgun (WGS) entry which is preliminary data.</text>
</comment>
<dbReference type="InterPro" id="IPR007296">
    <property type="entry name" value="DUF403"/>
</dbReference>
<name>A0A2N5HN82_9BACI</name>
<evidence type="ECO:0000313" key="3">
    <source>
        <dbReference type="Proteomes" id="UP000234950"/>
    </source>
</evidence>
<dbReference type="PANTHER" id="PTHR34595:SF7">
    <property type="entry name" value="SLL1039 PROTEIN"/>
    <property type="match status" value="1"/>
</dbReference>
<dbReference type="InterPro" id="IPR051680">
    <property type="entry name" value="ATP-dep_Glu-Cys_Ligase-2"/>
</dbReference>
<evidence type="ECO:0000313" key="2">
    <source>
        <dbReference type="EMBL" id="PLS06958.1"/>
    </source>
</evidence>
<evidence type="ECO:0000259" key="1">
    <source>
        <dbReference type="Pfam" id="PF04168"/>
    </source>
</evidence>
<keyword evidence="3" id="KW-1185">Reference proteome</keyword>
<dbReference type="EMBL" id="PGVE01000029">
    <property type="protein sequence ID" value="PLS06958.1"/>
    <property type="molecule type" value="Genomic_DNA"/>
</dbReference>
<organism evidence="2 3">
    <name type="scientific">Neobacillus cucumis</name>
    <dbReference type="NCBI Taxonomy" id="1740721"/>
    <lineage>
        <taxon>Bacteria</taxon>
        <taxon>Bacillati</taxon>
        <taxon>Bacillota</taxon>
        <taxon>Bacilli</taxon>
        <taxon>Bacillales</taxon>
        <taxon>Bacillaceae</taxon>
        <taxon>Neobacillus</taxon>
    </lineage>
</organism>
<dbReference type="AlphaFoldDB" id="A0A2N5HN82"/>
<feature type="domain" description="DUF403" evidence="1">
    <location>
        <begin position="27"/>
        <end position="335"/>
    </location>
</feature>
<dbReference type="PANTHER" id="PTHR34595">
    <property type="entry name" value="BLR5612 PROTEIN"/>
    <property type="match status" value="1"/>
</dbReference>
<dbReference type="Proteomes" id="UP000234950">
    <property type="component" value="Unassembled WGS sequence"/>
</dbReference>
<accession>A0A2N5HN82</accession>
<dbReference type="Pfam" id="PF04168">
    <property type="entry name" value="Alpha-E"/>
    <property type="match status" value="1"/>
</dbReference>